<reference evidence="4 5" key="1">
    <citation type="submission" date="2018-06" db="EMBL/GenBank/DDBJ databases">
        <title>Comparative genomics reveals the genomic features of Rhizophagus irregularis, R. cerebriforme, R. diaphanum and Gigaspora rosea, and their symbiotic lifestyle signature.</title>
        <authorList>
            <person name="Morin E."/>
            <person name="San Clemente H."/>
            <person name="Chen E.C.H."/>
            <person name="De La Providencia I."/>
            <person name="Hainaut M."/>
            <person name="Kuo A."/>
            <person name="Kohler A."/>
            <person name="Murat C."/>
            <person name="Tang N."/>
            <person name="Roy S."/>
            <person name="Loubradou J."/>
            <person name="Henrissat B."/>
            <person name="Grigoriev I.V."/>
            <person name="Corradi N."/>
            <person name="Roux C."/>
            <person name="Martin F.M."/>
        </authorList>
    </citation>
    <scope>NUCLEOTIDE SEQUENCE [LARGE SCALE GENOMIC DNA]</scope>
    <source>
        <strain evidence="4 5">DAOM 227022</strain>
    </source>
</reference>
<sequence>MSAIIVLLVVGTPIFAETRVRTPVVVRQALDYNEPTSTTSGIPDKSSGTVSFTYSLSPPGSDTVNTESVPTSGVSKIENNLIGIIIVAAFNLFL</sequence>
<feature type="chain" id="PRO_5036334785" evidence="2">
    <location>
        <begin position="17"/>
        <end position="94"/>
    </location>
</feature>
<dbReference type="EMBL" id="QKYT01000067">
    <property type="protein sequence ID" value="RIA95164.1"/>
    <property type="molecule type" value="Genomic_DNA"/>
</dbReference>
<evidence type="ECO:0000313" key="5">
    <source>
        <dbReference type="Proteomes" id="UP000265703"/>
    </source>
</evidence>
<comment type="caution">
    <text evidence="4">The sequence shown here is derived from an EMBL/GenBank/DDBJ whole genome shotgun (WGS) entry which is preliminary data.</text>
</comment>
<protein>
    <submittedName>
        <fullName evidence="4">Uncharacterized protein</fullName>
    </submittedName>
</protein>
<accession>A0A397TRG4</accession>
<gene>
    <name evidence="4" type="ORF">C1645_811788</name>
    <name evidence="3" type="ORF">C1645_817140</name>
</gene>
<proteinExistence type="predicted"/>
<dbReference type="AlphaFoldDB" id="A0A397TRG4"/>
<keyword evidence="2" id="KW-0732">Signal</keyword>
<evidence type="ECO:0000256" key="2">
    <source>
        <dbReference type="SAM" id="SignalP"/>
    </source>
</evidence>
<organism evidence="4 5">
    <name type="scientific">Glomus cerebriforme</name>
    <dbReference type="NCBI Taxonomy" id="658196"/>
    <lineage>
        <taxon>Eukaryota</taxon>
        <taxon>Fungi</taxon>
        <taxon>Fungi incertae sedis</taxon>
        <taxon>Mucoromycota</taxon>
        <taxon>Glomeromycotina</taxon>
        <taxon>Glomeromycetes</taxon>
        <taxon>Glomerales</taxon>
        <taxon>Glomeraceae</taxon>
        <taxon>Glomus</taxon>
    </lineage>
</organism>
<evidence type="ECO:0000313" key="4">
    <source>
        <dbReference type="EMBL" id="RIA99057.1"/>
    </source>
</evidence>
<keyword evidence="5" id="KW-1185">Reference proteome</keyword>
<evidence type="ECO:0000256" key="1">
    <source>
        <dbReference type="SAM" id="MobiDB-lite"/>
    </source>
</evidence>
<dbReference type="EMBL" id="QKYT01000007">
    <property type="protein sequence ID" value="RIA99057.1"/>
    <property type="molecule type" value="Genomic_DNA"/>
</dbReference>
<dbReference type="Proteomes" id="UP000265703">
    <property type="component" value="Unassembled WGS sequence"/>
</dbReference>
<name>A0A397TRG4_9GLOM</name>
<feature type="region of interest" description="Disordered" evidence="1">
    <location>
        <begin position="34"/>
        <end position="71"/>
    </location>
</feature>
<feature type="signal peptide" evidence="2">
    <location>
        <begin position="1"/>
        <end position="16"/>
    </location>
</feature>
<evidence type="ECO:0000313" key="3">
    <source>
        <dbReference type="EMBL" id="RIA95164.1"/>
    </source>
</evidence>